<dbReference type="AlphaFoldDB" id="A0A506PEM4"/>
<accession>A0A506PEM4</accession>
<evidence type="ECO:0000259" key="2">
    <source>
        <dbReference type="Pfam" id="PF13648"/>
    </source>
</evidence>
<dbReference type="EMBL" id="VHIQ01000008">
    <property type="protein sequence ID" value="TPV31492.1"/>
    <property type="molecule type" value="Genomic_DNA"/>
</dbReference>
<feature type="chain" id="PRO_5021360864" description="Lipocalin-like domain-containing protein" evidence="1">
    <location>
        <begin position="22"/>
        <end position="166"/>
    </location>
</feature>
<sequence>MKNLTLLLLFFSLFGCGAKQAVSELPSKRTLKGTWELTDIKFIGEKGIYKAFLFDAADSACFKGSEWVFIPNNASGRFTTNASNSTCDILNYRIIWSFLEVGNNKSFQFKYADEKNRPQSKDKTGYRAEINELTAGNMIITLPSTYEGNSFDVVIKFEKKSDNINL</sequence>
<protein>
    <recommendedName>
        <fullName evidence="2">Lipocalin-like domain-containing protein</fullName>
    </recommendedName>
</protein>
<proteinExistence type="predicted"/>
<evidence type="ECO:0000256" key="1">
    <source>
        <dbReference type="SAM" id="SignalP"/>
    </source>
</evidence>
<dbReference type="RefSeq" id="WP_140991532.1">
    <property type="nucleotide sequence ID" value="NZ_VHIQ01000008.1"/>
</dbReference>
<reference evidence="3 4" key="1">
    <citation type="submission" date="2019-06" db="EMBL/GenBank/DDBJ databases">
        <title>Flavobacteriaceae Paucihalobacterium erythroidium CWB-1, complete genome.</title>
        <authorList>
            <person name="Wu S."/>
        </authorList>
    </citation>
    <scope>NUCLEOTIDE SEQUENCE [LARGE SCALE GENOMIC DNA]</scope>
    <source>
        <strain evidence="3 4">CWB-1</strain>
    </source>
</reference>
<evidence type="ECO:0000313" key="3">
    <source>
        <dbReference type="EMBL" id="TPV31492.1"/>
    </source>
</evidence>
<evidence type="ECO:0000313" key="4">
    <source>
        <dbReference type="Proteomes" id="UP000317332"/>
    </source>
</evidence>
<comment type="caution">
    <text evidence="3">The sequence shown here is derived from an EMBL/GenBank/DDBJ whole genome shotgun (WGS) entry which is preliminary data.</text>
</comment>
<dbReference type="Pfam" id="PF13648">
    <property type="entry name" value="Lipocalin_4"/>
    <property type="match status" value="1"/>
</dbReference>
<keyword evidence="4" id="KW-1185">Reference proteome</keyword>
<dbReference type="Proteomes" id="UP000317332">
    <property type="component" value="Unassembled WGS sequence"/>
</dbReference>
<organism evidence="3 4">
    <name type="scientific">Paucihalobacter ruber</name>
    <dbReference type="NCBI Taxonomy" id="2567861"/>
    <lineage>
        <taxon>Bacteria</taxon>
        <taxon>Pseudomonadati</taxon>
        <taxon>Bacteroidota</taxon>
        <taxon>Flavobacteriia</taxon>
        <taxon>Flavobacteriales</taxon>
        <taxon>Flavobacteriaceae</taxon>
        <taxon>Paucihalobacter</taxon>
    </lineage>
</organism>
<gene>
    <name evidence="3" type="ORF">FJ651_14970</name>
</gene>
<dbReference type="OrthoDB" id="1121756at2"/>
<dbReference type="InterPro" id="IPR024311">
    <property type="entry name" value="Lipocalin-like"/>
</dbReference>
<name>A0A506PEM4_9FLAO</name>
<dbReference type="PROSITE" id="PS51257">
    <property type="entry name" value="PROKAR_LIPOPROTEIN"/>
    <property type="match status" value="1"/>
</dbReference>
<keyword evidence="1" id="KW-0732">Signal</keyword>
<feature type="domain" description="Lipocalin-like" evidence="2">
    <location>
        <begin position="31"/>
        <end position="139"/>
    </location>
</feature>
<feature type="signal peptide" evidence="1">
    <location>
        <begin position="1"/>
        <end position="21"/>
    </location>
</feature>